<evidence type="ECO:0000313" key="1">
    <source>
        <dbReference type="EMBL" id="ASK79699.1"/>
    </source>
</evidence>
<dbReference type="PANTHER" id="PTHR35602">
    <property type="entry name" value="ESTERASE YQIA-RELATED"/>
    <property type="match status" value="1"/>
</dbReference>
<accession>A0A220VHA2</accession>
<dbReference type="RefSeq" id="WP_089074607.1">
    <property type="nucleotide sequence ID" value="NZ_CBCSAM010000003.1"/>
</dbReference>
<dbReference type="InterPro" id="IPR008886">
    <property type="entry name" value="UPF0227/Esterase_YqiA"/>
</dbReference>
<evidence type="ECO:0000313" key="2">
    <source>
        <dbReference type="Proteomes" id="UP000242175"/>
    </source>
</evidence>
<dbReference type="AlphaFoldDB" id="A0A220VHA2"/>
<name>A0A220VHA2_9GAMM</name>
<reference evidence="1 2" key="1">
    <citation type="journal article" date="2016" name="Int. J. Syst. Evol. Microbiol.">
        <title>Paraphotobacterium marinum gen. nov., sp. nov., a member of the family Vibrionaceae, isolated from surface seawater.</title>
        <authorList>
            <person name="Huang Z."/>
            <person name="Dong C."/>
            <person name="Shao Z."/>
        </authorList>
    </citation>
    <scope>NUCLEOTIDE SEQUENCE [LARGE SCALE GENOMIC DNA]</scope>
    <source>
        <strain evidence="1 2">NSCS20N07D</strain>
    </source>
</reference>
<dbReference type="InterPro" id="IPR029058">
    <property type="entry name" value="AB_hydrolase_fold"/>
</dbReference>
<gene>
    <name evidence="1" type="ORF">CF386_11675</name>
</gene>
<organism evidence="1 2">
    <name type="scientific">Paraphotobacterium marinum</name>
    <dbReference type="NCBI Taxonomy" id="1755811"/>
    <lineage>
        <taxon>Bacteria</taxon>
        <taxon>Pseudomonadati</taxon>
        <taxon>Pseudomonadota</taxon>
        <taxon>Gammaproteobacteria</taxon>
        <taxon>Vibrionales</taxon>
        <taxon>Vibrionaceae</taxon>
        <taxon>Paraphotobacterium</taxon>
    </lineage>
</organism>
<dbReference type="Pfam" id="PF05728">
    <property type="entry name" value="UPF0227"/>
    <property type="match status" value="1"/>
</dbReference>
<protein>
    <recommendedName>
        <fullName evidence="3">Esterase</fullName>
    </recommendedName>
</protein>
<dbReference type="KEGG" id="pmai:CF386_11675"/>
<dbReference type="Gene3D" id="3.40.50.1820">
    <property type="entry name" value="alpha/beta hydrolase"/>
    <property type="match status" value="1"/>
</dbReference>
<dbReference type="SUPFAM" id="SSF53474">
    <property type="entry name" value="alpha/beta-Hydrolases"/>
    <property type="match status" value="1"/>
</dbReference>
<keyword evidence="2" id="KW-1185">Reference proteome</keyword>
<dbReference type="OrthoDB" id="6469735at2"/>
<dbReference type="PANTHER" id="PTHR35602:SF3">
    <property type="entry name" value="ESTERASE YQIA"/>
    <property type="match status" value="1"/>
</dbReference>
<dbReference type="EMBL" id="CP022356">
    <property type="protein sequence ID" value="ASK79699.1"/>
    <property type="molecule type" value="Genomic_DNA"/>
</dbReference>
<evidence type="ECO:0008006" key="3">
    <source>
        <dbReference type="Google" id="ProtNLM"/>
    </source>
</evidence>
<sequence length="189" mass="21922">MKQNASSDMLFVYLHGYKGSPISEKGKKLKKFLLKNYTDSKIYFPLMRENGMSSFKKLNDFFNNENRNKIIIGSSFGGFLAHLLKQTRKDVKSVILINPVSRLDLLVQQERFYDVRESALRLYNLLPSQNSVLDDYLLLLQDDDNITPFEDAISFYKGAKCNIQSGQGHNYHQIEIVFKEISSFINQYL</sequence>
<dbReference type="Proteomes" id="UP000242175">
    <property type="component" value="Chromosome small"/>
</dbReference>
<proteinExistence type="predicted"/>